<accession>A0A5J4UNI9</accession>
<dbReference type="Proteomes" id="UP000324800">
    <property type="component" value="Unassembled WGS sequence"/>
</dbReference>
<proteinExistence type="predicted"/>
<organism evidence="1 2">
    <name type="scientific">Streblomastix strix</name>
    <dbReference type="NCBI Taxonomy" id="222440"/>
    <lineage>
        <taxon>Eukaryota</taxon>
        <taxon>Metamonada</taxon>
        <taxon>Preaxostyla</taxon>
        <taxon>Oxymonadida</taxon>
        <taxon>Streblomastigidae</taxon>
        <taxon>Streblomastix</taxon>
    </lineage>
</organism>
<sequence length="284" mass="32397">MDLIQEQEETNQLMMGDVQNKLNKIVQQIEGEKDPRTSDIQSSLPPKIIPNRIAREQDFIINDRLADPSTHVGSAVLPPDPDTIVREISHEGSNGAQVAEQIYKEQDGEQIPIQAIPIEDATQERIDEQPNQQQPNKQFNEIVNDMANTTVDTSLQKQYEASQFMKSQMQQGQSRSQMGEKAQEANDEIIKGLKYVVGATGWGKQPINQFFNQQHFPDRKYQWYTNEGQTVLRQAQVKLDKQSLLNMPRKNKNYISQGELSKTLAAMLPLTKLVQGQKQLRKKK</sequence>
<comment type="caution">
    <text evidence="1">The sequence shown here is derived from an EMBL/GenBank/DDBJ whole genome shotgun (WGS) entry which is preliminary data.</text>
</comment>
<protein>
    <submittedName>
        <fullName evidence="1">Uncharacterized protein</fullName>
    </submittedName>
</protein>
<evidence type="ECO:0000313" key="2">
    <source>
        <dbReference type="Proteomes" id="UP000324800"/>
    </source>
</evidence>
<gene>
    <name evidence="1" type="ORF">EZS28_032434</name>
</gene>
<dbReference type="EMBL" id="SNRW01013947">
    <property type="protein sequence ID" value="KAA6372039.1"/>
    <property type="molecule type" value="Genomic_DNA"/>
</dbReference>
<reference evidence="1 2" key="1">
    <citation type="submission" date="2019-03" db="EMBL/GenBank/DDBJ databases">
        <title>Single cell metagenomics reveals metabolic interactions within the superorganism composed of flagellate Streblomastix strix and complex community of Bacteroidetes bacteria on its surface.</title>
        <authorList>
            <person name="Treitli S.C."/>
            <person name="Kolisko M."/>
            <person name="Husnik F."/>
            <person name="Keeling P."/>
            <person name="Hampl V."/>
        </authorList>
    </citation>
    <scope>NUCLEOTIDE SEQUENCE [LARGE SCALE GENOMIC DNA]</scope>
    <source>
        <strain evidence="1">ST1C</strain>
    </source>
</reference>
<dbReference type="AlphaFoldDB" id="A0A5J4UNI9"/>
<name>A0A5J4UNI9_9EUKA</name>
<evidence type="ECO:0000313" key="1">
    <source>
        <dbReference type="EMBL" id="KAA6372039.1"/>
    </source>
</evidence>